<feature type="binding site" evidence="8">
    <location>
        <position position="19"/>
    </location>
    <ligand>
        <name>ATP</name>
        <dbReference type="ChEBI" id="CHEBI:30616"/>
    </ligand>
</feature>
<dbReference type="RefSeq" id="WP_164211895.1">
    <property type="nucleotide sequence ID" value="NZ_JAAGSC010000043.1"/>
</dbReference>
<dbReference type="PANTHER" id="PTHR43654:SF1">
    <property type="entry name" value="ISOPENTENYL PHOSPHATE KINASE"/>
    <property type="match status" value="1"/>
</dbReference>
<dbReference type="CDD" id="cd21157">
    <property type="entry name" value="PUA_G5K"/>
    <property type="match status" value="1"/>
</dbReference>
<evidence type="ECO:0000256" key="3">
    <source>
        <dbReference type="ARBA" id="ARBA00022650"/>
    </source>
</evidence>
<dbReference type="InterPro" id="IPR015947">
    <property type="entry name" value="PUA-like_sf"/>
</dbReference>
<dbReference type="GO" id="GO:0003723">
    <property type="term" value="F:RNA binding"/>
    <property type="evidence" value="ECO:0007669"/>
    <property type="project" value="InterPro"/>
</dbReference>
<dbReference type="InterPro" id="IPR002478">
    <property type="entry name" value="PUA"/>
</dbReference>
<dbReference type="InterPro" id="IPR041739">
    <property type="entry name" value="G5K_ProB"/>
</dbReference>
<evidence type="ECO:0000256" key="1">
    <source>
        <dbReference type="ARBA" id="ARBA00022490"/>
    </source>
</evidence>
<comment type="catalytic activity">
    <reaction evidence="8">
        <text>L-glutamate + ATP = L-glutamyl 5-phosphate + ADP</text>
        <dbReference type="Rhea" id="RHEA:14877"/>
        <dbReference type="ChEBI" id="CHEBI:29985"/>
        <dbReference type="ChEBI" id="CHEBI:30616"/>
        <dbReference type="ChEBI" id="CHEBI:58274"/>
        <dbReference type="ChEBI" id="CHEBI:456216"/>
        <dbReference type="EC" id="2.7.2.11"/>
    </reaction>
</comment>
<dbReference type="GO" id="GO:0005829">
    <property type="term" value="C:cytosol"/>
    <property type="evidence" value="ECO:0007669"/>
    <property type="project" value="TreeGrafter"/>
</dbReference>
<evidence type="ECO:0000256" key="4">
    <source>
        <dbReference type="ARBA" id="ARBA00022679"/>
    </source>
</evidence>
<feature type="domain" description="PUA" evidence="9">
    <location>
        <begin position="283"/>
        <end position="355"/>
    </location>
</feature>
<feature type="binding site" evidence="8">
    <location>
        <begin position="218"/>
        <end position="224"/>
    </location>
    <ligand>
        <name>ATP</name>
        <dbReference type="ChEBI" id="CHEBI:30616"/>
    </ligand>
</feature>
<dbReference type="EMBL" id="JAAGSC010000043">
    <property type="protein sequence ID" value="NDY96502.1"/>
    <property type="molecule type" value="Genomic_DNA"/>
</dbReference>
<dbReference type="GO" id="GO:0005524">
    <property type="term" value="F:ATP binding"/>
    <property type="evidence" value="ECO:0007669"/>
    <property type="project" value="UniProtKB-KW"/>
</dbReference>
<sequence length="379" mass="39827">MTGDEDSAPFGRTGRLVVKVGSSLLVDDQGRLRRDWMARLCRRLTARAGEVVLVSSGAIALGRRALDLQRRPRALAEAQAAAAVGQIHLAGAWSEVWAEQGCTAAQVLLTLGDLEQRPRYLNARATLEMLLGRGIVPVVNENDTVATEEIRFGDNDRLAARVAQLLGAERLLLLSDVDGLYTGDPAVDPNARRIDRVESITAEIEALAGGAGQAGLGTGGMASKLAAVRIAVEAGVSVVLSSGRTEDPIGDLFGGGPSTFFQAATRPPAARKRWLRGLQHPQGELVLDAGALRAVQGGASLLAVGVSEVRGRFGRGDLVRLLGPDGPCGQGLSGYDSIDAARIAGLGSERIAEVLDQAGRGPMVHRDDLVLFQERTATT</sequence>
<keyword evidence="4 8" id="KW-0808">Transferase</keyword>
<dbReference type="Proteomes" id="UP000484885">
    <property type="component" value="Unassembled WGS sequence"/>
</dbReference>
<organism evidence="10 11">
    <name type="scientific">Wenzhouxiangella limi</name>
    <dbReference type="NCBI Taxonomy" id="2707351"/>
    <lineage>
        <taxon>Bacteria</taxon>
        <taxon>Pseudomonadati</taxon>
        <taxon>Pseudomonadota</taxon>
        <taxon>Gammaproteobacteria</taxon>
        <taxon>Chromatiales</taxon>
        <taxon>Wenzhouxiangellaceae</taxon>
        <taxon>Wenzhouxiangella</taxon>
    </lineage>
</organism>
<evidence type="ECO:0000256" key="2">
    <source>
        <dbReference type="ARBA" id="ARBA00022605"/>
    </source>
</evidence>
<comment type="pathway">
    <text evidence="8">Amino-acid biosynthesis; L-proline biosynthesis; L-glutamate 5-semialdehyde from L-glutamate: step 1/2.</text>
</comment>
<dbReference type="InterPro" id="IPR001057">
    <property type="entry name" value="Glu/AcGlu_kinase"/>
</dbReference>
<name>A0A845V1M1_9GAMM</name>
<dbReference type="PIRSF" id="PIRSF000729">
    <property type="entry name" value="GK"/>
    <property type="match status" value="1"/>
</dbReference>
<feature type="binding site" evidence="8">
    <location>
        <position position="143"/>
    </location>
    <ligand>
        <name>substrate</name>
    </ligand>
</feature>
<evidence type="ECO:0000259" key="9">
    <source>
        <dbReference type="SMART" id="SM00359"/>
    </source>
</evidence>
<evidence type="ECO:0000256" key="6">
    <source>
        <dbReference type="ARBA" id="ARBA00022777"/>
    </source>
</evidence>
<dbReference type="PROSITE" id="PS50890">
    <property type="entry name" value="PUA"/>
    <property type="match status" value="1"/>
</dbReference>
<keyword evidence="5 8" id="KW-0547">Nucleotide-binding</keyword>
<dbReference type="SUPFAM" id="SSF88697">
    <property type="entry name" value="PUA domain-like"/>
    <property type="match status" value="1"/>
</dbReference>
<keyword evidence="3 8" id="KW-0641">Proline biosynthesis</keyword>
<dbReference type="SMART" id="SM00359">
    <property type="entry name" value="PUA"/>
    <property type="match status" value="1"/>
</dbReference>
<evidence type="ECO:0000313" key="11">
    <source>
        <dbReference type="Proteomes" id="UP000484885"/>
    </source>
</evidence>
<dbReference type="UniPathway" id="UPA00098">
    <property type="reaction ID" value="UER00359"/>
</dbReference>
<feature type="binding site" evidence="8">
    <location>
        <position position="56"/>
    </location>
    <ligand>
        <name>substrate</name>
    </ligand>
</feature>
<gene>
    <name evidence="8" type="primary">proB</name>
    <name evidence="10" type="ORF">G3I74_12245</name>
</gene>
<dbReference type="GO" id="GO:0004349">
    <property type="term" value="F:glutamate 5-kinase activity"/>
    <property type="evidence" value="ECO:0007669"/>
    <property type="project" value="UniProtKB-UniRule"/>
</dbReference>
<dbReference type="Pfam" id="PF00696">
    <property type="entry name" value="AA_kinase"/>
    <property type="match status" value="1"/>
</dbReference>
<dbReference type="HAMAP" id="MF_00456">
    <property type="entry name" value="ProB"/>
    <property type="match status" value="1"/>
</dbReference>
<reference evidence="10 11" key="1">
    <citation type="submission" date="2020-02" db="EMBL/GenBank/DDBJ databases">
        <authorList>
            <person name="Zhang X.-Y."/>
        </authorList>
    </citation>
    <scope>NUCLEOTIDE SEQUENCE [LARGE SCALE GENOMIC DNA]</scope>
    <source>
        <strain evidence="10 11">C33</strain>
    </source>
</reference>
<feature type="binding site" evidence="8">
    <location>
        <position position="155"/>
    </location>
    <ligand>
        <name>substrate</name>
    </ligand>
</feature>
<proteinExistence type="inferred from homology"/>
<dbReference type="AlphaFoldDB" id="A0A845V1M1"/>
<keyword evidence="6 8" id="KW-0418">Kinase</keyword>
<accession>A0A845V1M1</accession>
<keyword evidence="2 8" id="KW-0028">Amino-acid biosynthesis</keyword>
<dbReference type="FunFam" id="3.40.1160.10:FF:000018">
    <property type="entry name" value="Glutamate 5-kinase"/>
    <property type="match status" value="1"/>
</dbReference>
<dbReference type="PRINTS" id="PR00474">
    <property type="entry name" value="GLU5KINASE"/>
</dbReference>
<dbReference type="Pfam" id="PF01472">
    <property type="entry name" value="PUA"/>
    <property type="match status" value="1"/>
</dbReference>
<dbReference type="GO" id="GO:0055129">
    <property type="term" value="P:L-proline biosynthetic process"/>
    <property type="evidence" value="ECO:0007669"/>
    <property type="project" value="UniProtKB-UniRule"/>
</dbReference>
<keyword evidence="1 8" id="KW-0963">Cytoplasm</keyword>
<dbReference type="InterPro" id="IPR036974">
    <property type="entry name" value="PUA_sf"/>
</dbReference>
<keyword evidence="11" id="KW-1185">Reference proteome</keyword>
<comment type="caution">
    <text evidence="10">The sequence shown here is derived from an EMBL/GenBank/DDBJ whole genome shotgun (WGS) entry which is preliminary data.</text>
</comment>
<dbReference type="InterPro" id="IPR036393">
    <property type="entry name" value="AceGlu_kinase-like_sf"/>
</dbReference>
<dbReference type="InterPro" id="IPR001048">
    <property type="entry name" value="Asp/Glu/Uridylate_kinase"/>
</dbReference>
<comment type="function">
    <text evidence="8">Catalyzes the transfer of a phosphate group to glutamate to form L-glutamate 5-phosphate.</text>
</comment>
<evidence type="ECO:0000313" key="10">
    <source>
        <dbReference type="EMBL" id="NDY96502.1"/>
    </source>
</evidence>
<protein>
    <recommendedName>
        <fullName evidence="8">Glutamate 5-kinase</fullName>
        <ecNumber evidence="8">2.7.2.11</ecNumber>
    </recommendedName>
    <alternativeName>
        <fullName evidence="8">Gamma-glutamyl kinase</fullName>
        <shortName evidence="8">GK</shortName>
    </alternativeName>
</protein>
<dbReference type="InterPro" id="IPR011529">
    <property type="entry name" value="Glu_5kinase"/>
</dbReference>
<dbReference type="InterPro" id="IPR005715">
    <property type="entry name" value="Glu_5kinase/COase_Synthase"/>
</dbReference>
<evidence type="ECO:0000256" key="5">
    <source>
        <dbReference type="ARBA" id="ARBA00022741"/>
    </source>
</evidence>
<dbReference type="SUPFAM" id="SSF53633">
    <property type="entry name" value="Carbamate kinase-like"/>
    <property type="match status" value="1"/>
</dbReference>
<feature type="binding site" evidence="8">
    <location>
        <begin position="175"/>
        <end position="176"/>
    </location>
    <ligand>
        <name>ATP</name>
        <dbReference type="ChEBI" id="CHEBI:30616"/>
    </ligand>
</feature>
<evidence type="ECO:0000256" key="7">
    <source>
        <dbReference type="ARBA" id="ARBA00022840"/>
    </source>
</evidence>
<keyword evidence="7 8" id="KW-0067">ATP-binding</keyword>
<dbReference type="CDD" id="cd04242">
    <property type="entry name" value="AAK_G5K_ProB"/>
    <property type="match status" value="1"/>
</dbReference>
<comment type="similarity">
    <text evidence="8">Belongs to the glutamate 5-kinase family.</text>
</comment>
<dbReference type="Gene3D" id="2.30.130.10">
    <property type="entry name" value="PUA domain"/>
    <property type="match status" value="1"/>
</dbReference>
<dbReference type="PANTHER" id="PTHR43654">
    <property type="entry name" value="GLUTAMATE 5-KINASE"/>
    <property type="match status" value="1"/>
</dbReference>
<evidence type="ECO:0000256" key="8">
    <source>
        <dbReference type="HAMAP-Rule" id="MF_00456"/>
    </source>
</evidence>
<dbReference type="EC" id="2.7.2.11" evidence="8"/>
<dbReference type="Gene3D" id="3.40.1160.10">
    <property type="entry name" value="Acetylglutamate kinase-like"/>
    <property type="match status" value="1"/>
</dbReference>
<comment type="subcellular location">
    <subcellularLocation>
        <location evidence="8">Cytoplasm</location>
    </subcellularLocation>
</comment>
<dbReference type="NCBIfam" id="TIGR01027">
    <property type="entry name" value="proB"/>
    <property type="match status" value="1"/>
</dbReference>